<reference evidence="3" key="2">
    <citation type="submission" date="2020-04" db="EMBL/GenBank/DDBJ databases">
        <authorList>
            <consortium name="NCBI Genome Project"/>
        </authorList>
    </citation>
    <scope>NUCLEOTIDE SEQUENCE</scope>
    <source>
        <strain evidence="3">CBS 342.82</strain>
    </source>
</reference>
<sequence>MDVNTWYSVQNQANDYFLDTTGNTSTAPIILSNKGALWQFLPSNSSKSGYSIRAKGPDLCLDIGTAGPWTLNECAKSTTWLINPYANNVGDSGFLMLTTSQSRYLGAVGVSERELDAPTAIPAVGKESNVLWSFIPAGRVDNSTLTTVPTQAPTSLSTSPSSSPFVTSTSPPTTPASPSTTSTSPTTTSTVPAATATASPMSPSNGGTVTPAPGVASSIFSRDMWIIWSAACSLSAVLLLL</sequence>
<organism evidence="3">
    <name type="scientific">Dissoconium aciculare CBS 342.82</name>
    <dbReference type="NCBI Taxonomy" id="1314786"/>
    <lineage>
        <taxon>Eukaryota</taxon>
        <taxon>Fungi</taxon>
        <taxon>Dikarya</taxon>
        <taxon>Ascomycota</taxon>
        <taxon>Pezizomycotina</taxon>
        <taxon>Dothideomycetes</taxon>
        <taxon>Dothideomycetidae</taxon>
        <taxon>Mycosphaerellales</taxon>
        <taxon>Dissoconiaceae</taxon>
        <taxon>Dissoconium</taxon>
    </lineage>
</organism>
<dbReference type="RefSeq" id="XP_033462017.1">
    <property type="nucleotide sequence ID" value="XM_033604174.1"/>
</dbReference>
<name>A0A6J3MAC6_9PEZI</name>
<protein>
    <submittedName>
        <fullName evidence="3">Uncharacterized protein</fullName>
    </submittedName>
</protein>
<dbReference type="CDD" id="cd00161">
    <property type="entry name" value="beta-trefoil_Ricin-like"/>
    <property type="match status" value="1"/>
</dbReference>
<reference evidence="3" key="1">
    <citation type="submission" date="2020-01" db="EMBL/GenBank/DDBJ databases">
        <authorList>
            <consortium name="DOE Joint Genome Institute"/>
            <person name="Haridas S."/>
            <person name="Albert R."/>
            <person name="Binder M."/>
            <person name="Bloem J."/>
            <person name="Labutti K."/>
            <person name="Salamov A."/>
            <person name="Andreopoulos B."/>
            <person name="Baker S.E."/>
            <person name="Barry K."/>
            <person name="Bills G."/>
            <person name="Bluhm B.H."/>
            <person name="Cannon C."/>
            <person name="Castanera R."/>
            <person name="Culley D.E."/>
            <person name="Daum C."/>
            <person name="Ezra D."/>
            <person name="Gonzalez J.B."/>
            <person name="Henrissat B."/>
            <person name="Kuo A."/>
            <person name="Liang C."/>
            <person name="Lipzen A."/>
            <person name="Lutzoni F."/>
            <person name="Magnuson J."/>
            <person name="Mondo S."/>
            <person name="Nolan M."/>
            <person name="Ohm R."/>
            <person name="Pangilinan J."/>
            <person name="Park H.-J."/>
            <person name="Ramirez L."/>
            <person name="Alfaro M."/>
            <person name="Sun H."/>
            <person name="Tritt A."/>
            <person name="Yoshinaga Y."/>
            <person name="Zwiers L.-H."/>
            <person name="Turgeon B.G."/>
            <person name="Goodwin S.B."/>
            <person name="Spatafora J.W."/>
            <person name="Crous P.W."/>
            <person name="Grigoriev I.V."/>
        </authorList>
    </citation>
    <scope>NUCLEOTIDE SEQUENCE</scope>
    <source>
        <strain evidence="3">CBS 342.82</strain>
    </source>
</reference>
<gene>
    <name evidence="3" type="ORF">K489DRAFT_377514</name>
</gene>
<dbReference type="AlphaFoldDB" id="A0A6J3MAC6"/>
<evidence type="ECO:0000313" key="3">
    <source>
        <dbReference type="RefSeq" id="XP_033462017.1"/>
    </source>
</evidence>
<dbReference type="Gene3D" id="2.80.10.50">
    <property type="match status" value="1"/>
</dbReference>
<proteinExistence type="predicted"/>
<accession>A0A6J3MAC6</accession>
<evidence type="ECO:0000313" key="2">
    <source>
        <dbReference type="Proteomes" id="UP000504637"/>
    </source>
</evidence>
<dbReference type="SUPFAM" id="SSF50370">
    <property type="entry name" value="Ricin B-like lectins"/>
    <property type="match status" value="1"/>
</dbReference>
<dbReference type="Proteomes" id="UP000504637">
    <property type="component" value="Unplaced"/>
</dbReference>
<evidence type="ECO:0000256" key="1">
    <source>
        <dbReference type="SAM" id="MobiDB-lite"/>
    </source>
</evidence>
<feature type="region of interest" description="Disordered" evidence="1">
    <location>
        <begin position="145"/>
        <end position="209"/>
    </location>
</feature>
<dbReference type="GeneID" id="54361974"/>
<reference evidence="3" key="3">
    <citation type="submission" date="2025-08" db="UniProtKB">
        <authorList>
            <consortium name="RefSeq"/>
        </authorList>
    </citation>
    <scope>IDENTIFICATION</scope>
    <source>
        <strain evidence="3">CBS 342.82</strain>
    </source>
</reference>
<dbReference type="InterPro" id="IPR035992">
    <property type="entry name" value="Ricin_B-like_lectins"/>
</dbReference>
<keyword evidence="2" id="KW-1185">Reference proteome</keyword>
<feature type="compositionally biased region" description="Low complexity" evidence="1">
    <location>
        <begin position="149"/>
        <end position="204"/>
    </location>
</feature>